<feature type="signal peptide" evidence="2">
    <location>
        <begin position="1"/>
        <end position="26"/>
    </location>
</feature>
<name>A0A7V8FM91_9BURK</name>
<dbReference type="GO" id="GO:0015562">
    <property type="term" value="F:efflux transmembrane transporter activity"/>
    <property type="evidence" value="ECO:0007669"/>
    <property type="project" value="InterPro"/>
</dbReference>
<dbReference type="Pfam" id="PF02321">
    <property type="entry name" value="OEP"/>
    <property type="match status" value="2"/>
</dbReference>
<reference evidence="4" key="1">
    <citation type="journal article" date="2020" name="MBio">
        <title>Horizontal gene transfer to a defensive symbiont with a reduced genome amongst a multipartite beetle microbiome.</title>
        <authorList>
            <person name="Waterworth S.C."/>
            <person name="Florez L.V."/>
            <person name="Rees E.R."/>
            <person name="Hertweck C."/>
            <person name="Kaltenpoth M."/>
            <person name="Kwan J.C."/>
        </authorList>
    </citation>
    <scope>NUCLEOTIDE SEQUENCE [LARGE SCALE GENOMIC DNA]</scope>
</reference>
<dbReference type="AlphaFoldDB" id="A0A7V8FM91"/>
<evidence type="ECO:0000256" key="2">
    <source>
        <dbReference type="RuleBase" id="RU362097"/>
    </source>
</evidence>
<dbReference type="SUPFAM" id="SSF56954">
    <property type="entry name" value="Outer membrane efflux proteins (OEP)"/>
    <property type="match status" value="1"/>
</dbReference>
<proteinExistence type="inferred from homology"/>
<sequence>MRRPPAARVWPLACAAALALAGCALGPDYQGPPQVAPGAQAEGTLKRAAEAGVERAPQPLAAQWWRALGDATLDQLVDDALRNNPSLRAAQAKLQASRALVSQRRAEMLPSVGAGAGYTYLSPPRSLERGVDRALQAAGNTSSNVDLDTKLYTVGFDASWEIDVFGRRSRAAEGAAAQAQADEAALADAQVQLAAEVAQAYAGLITYRRQAVIAQDSLAKVQTMLDLTRQRRERGAASQLEVERLDVQRRQQESQLPTLRAQAVIAQDQLALLTGREPGSLDGLLAGAQAWPQVPARVEVDDAGALIRRRPDVRQAERQLAAASAQIGEAMSAYFPQVRLLGLIGLGAETPGGLNRDSAAFMVSPMLSWSLLDFGRTRARVDQARAGHEAQLAQYEGAVLAALQDANGALGRFGAARAQLVTAEQAEQSATRAAVLMQQRRDAGAASLIDLLDVQRQQLSAADAAAQAQAQVLANYIALQKSLGLGWGEQAASQVSAR</sequence>
<dbReference type="GO" id="GO:0005886">
    <property type="term" value="C:plasma membrane"/>
    <property type="evidence" value="ECO:0007669"/>
    <property type="project" value="UniProtKB-SubCell"/>
</dbReference>
<dbReference type="NCBIfam" id="TIGR01845">
    <property type="entry name" value="outer_NodT"/>
    <property type="match status" value="1"/>
</dbReference>
<keyword evidence="2" id="KW-0564">Palmitate</keyword>
<keyword evidence="2" id="KW-0472">Membrane</keyword>
<evidence type="ECO:0000313" key="4">
    <source>
        <dbReference type="Proteomes" id="UP000461670"/>
    </source>
</evidence>
<dbReference type="InterPro" id="IPR003423">
    <property type="entry name" value="OMP_efflux"/>
</dbReference>
<dbReference type="Gene3D" id="2.20.200.10">
    <property type="entry name" value="Outer membrane efflux proteins (OEP)"/>
    <property type="match status" value="1"/>
</dbReference>
<evidence type="ECO:0000313" key="3">
    <source>
        <dbReference type="EMBL" id="KAF1019955.1"/>
    </source>
</evidence>
<dbReference type="EMBL" id="WNDQ01000044">
    <property type="protein sequence ID" value="KAF1019955.1"/>
    <property type="molecule type" value="Genomic_DNA"/>
</dbReference>
<organism evidence="3 4">
    <name type="scientific">Paracidovorax wautersii</name>
    <dbReference type="NCBI Taxonomy" id="1177982"/>
    <lineage>
        <taxon>Bacteria</taxon>
        <taxon>Pseudomonadati</taxon>
        <taxon>Pseudomonadota</taxon>
        <taxon>Betaproteobacteria</taxon>
        <taxon>Burkholderiales</taxon>
        <taxon>Comamonadaceae</taxon>
        <taxon>Paracidovorax</taxon>
    </lineage>
</organism>
<keyword evidence="2" id="KW-0732">Signal</keyword>
<gene>
    <name evidence="3" type="primary">oprM_5</name>
    <name evidence="3" type="ORF">GAK30_02827</name>
</gene>
<comment type="similarity">
    <text evidence="1 2">Belongs to the outer membrane factor (OMF) (TC 1.B.17) family.</text>
</comment>
<accession>A0A7V8FM91</accession>
<dbReference type="PANTHER" id="PTHR30203">
    <property type="entry name" value="OUTER MEMBRANE CATION EFFLUX PROTEIN"/>
    <property type="match status" value="1"/>
</dbReference>
<protein>
    <submittedName>
        <fullName evidence="3">Outer membrane protein OprM</fullName>
    </submittedName>
</protein>
<dbReference type="InterPro" id="IPR010131">
    <property type="entry name" value="MdtP/NodT-like"/>
</dbReference>
<feature type="chain" id="PRO_5031603123" evidence="2">
    <location>
        <begin position="27"/>
        <end position="498"/>
    </location>
</feature>
<comment type="caution">
    <text evidence="3">The sequence shown here is derived from an EMBL/GenBank/DDBJ whole genome shotgun (WGS) entry which is preliminary data.</text>
</comment>
<keyword evidence="2" id="KW-1134">Transmembrane beta strand</keyword>
<comment type="subcellular location">
    <subcellularLocation>
        <location evidence="2">Cell membrane</location>
        <topology evidence="2">Lipid-anchor</topology>
    </subcellularLocation>
</comment>
<dbReference type="Gene3D" id="1.20.1600.10">
    <property type="entry name" value="Outer membrane efflux proteins (OEP)"/>
    <property type="match status" value="1"/>
</dbReference>
<evidence type="ECO:0000256" key="1">
    <source>
        <dbReference type="ARBA" id="ARBA00007613"/>
    </source>
</evidence>
<dbReference type="Proteomes" id="UP000461670">
    <property type="component" value="Unassembled WGS sequence"/>
</dbReference>
<dbReference type="PROSITE" id="PS51257">
    <property type="entry name" value="PROKAR_LIPOPROTEIN"/>
    <property type="match status" value="1"/>
</dbReference>
<keyword evidence="2" id="KW-0812">Transmembrane</keyword>
<keyword evidence="2" id="KW-0449">Lipoprotein</keyword>
<dbReference type="PANTHER" id="PTHR30203:SF25">
    <property type="entry name" value="OUTER MEMBRANE PROTEIN-RELATED"/>
    <property type="match status" value="1"/>
</dbReference>